<dbReference type="GO" id="GO:0003700">
    <property type="term" value="F:DNA-binding transcription factor activity"/>
    <property type="evidence" value="ECO:0007669"/>
    <property type="project" value="UniProtKB-UniRule"/>
</dbReference>
<dbReference type="Proteomes" id="UP000229784">
    <property type="component" value="Unassembled WGS sequence"/>
</dbReference>
<dbReference type="InterPro" id="IPR020603">
    <property type="entry name" value="MraZ_dom"/>
</dbReference>
<keyword evidence="4 7" id="KW-0805">Transcription regulation</keyword>
<dbReference type="SUPFAM" id="SSF89447">
    <property type="entry name" value="AbrB/MazE/MraZ-like"/>
    <property type="match status" value="1"/>
</dbReference>
<dbReference type="GO" id="GO:0000976">
    <property type="term" value="F:transcription cis-regulatory region binding"/>
    <property type="evidence" value="ECO:0007669"/>
    <property type="project" value="TreeGrafter"/>
</dbReference>
<evidence type="ECO:0000256" key="4">
    <source>
        <dbReference type="ARBA" id="ARBA00023015"/>
    </source>
</evidence>
<comment type="subcellular location">
    <subcellularLocation>
        <location evidence="7">Cytoplasm</location>
        <location evidence="7">Nucleoid</location>
    </subcellularLocation>
</comment>
<keyword evidence="9" id="KW-0132">Cell division</keyword>
<dbReference type="PANTHER" id="PTHR34701:SF1">
    <property type="entry name" value="TRANSCRIPTIONAL REGULATOR MRAZ"/>
    <property type="match status" value="1"/>
</dbReference>
<sequence>MFIGEYSYSIDDKKRLAVPVKFRAFLGKKAVITQGLDNCLFLYPMKNWNVLAKKLSKLPLSQFDARGFARIMLAGAMEVAIDGLGRILVPDYLKKYAGLSKKVVVAGLYNRIEIWDEAKWTVYKERTEKEAGDIAERLKEFGI</sequence>
<dbReference type="PROSITE" id="PS51740">
    <property type="entry name" value="SPOVT_ABRB"/>
    <property type="match status" value="2"/>
</dbReference>
<evidence type="ECO:0000313" key="10">
    <source>
        <dbReference type="Proteomes" id="UP000229784"/>
    </source>
</evidence>
<dbReference type="GO" id="GO:0009295">
    <property type="term" value="C:nucleoid"/>
    <property type="evidence" value="ECO:0007669"/>
    <property type="project" value="UniProtKB-SubCell"/>
</dbReference>
<name>A0A2M6XTT7_9BACT</name>
<proteinExistence type="inferred from homology"/>
<dbReference type="GO" id="GO:0005737">
    <property type="term" value="C:cytoplasm"/>
    <property type="evidence" value="ECO:0007669"/>
    <property type="project" value="UniProtKB-UniRule"/>
</dbReference>
<evidence type="ECO:0000256" key="3">
    <source>
        <dbReference type="ARBA" id="ARBA00022737"/>
    </source>
</evidence>
<keyword evidence="5 7" id="KW-0238">DNA-binding</keyword>
<feature type="domain" description="SpoVT-AbrB" evidence="8">
    <location>
        <begin position="76"/>
        <end position="119"/>
    </location>
</feature>
<dbReference type="Pfam" id="PF02381">
    <property type="entry name" value="MraZ"/>
    <property type="match status" value="2"/>
</dbReference>
<dbReference type="InterPro" id="IPR038619">
    <property type="entry name" value="MraZ_sf"/>
</dbReference>
<dbReference type="EMBL" id="PEXQ01000075">
    <property type="protein sequence ID" value="PIU14155.1"/>
    <property type="molecule type" value="Genomic_DNA"/>
</dbReference>
<dbReference type="InterPro" id="IPR037914">
    <property type="entry name" value="SpoVT-AbrB_sf"/>
</dbReference>
<evidence type="ECO:0000256" key="2">
    <source>
        <dbReference type="ARBA" id="ARBA00022490"/>
    </source>
</evidence>
<comment type="caution">
    <text evidence="9">The sequence shown here is derived from an EMBL/GenBank/DDBJ whole genome shotgun (WGS) entry which is preliminary data.</text>
</comment>
<dbReference type="CDD" id="cd16320">
    <property type="entry name" value="MraZ_N"/>
    <property type="match status" value="1"/>
</dbReference>
<evidence type="ECO:0000256" key="6">
    <source>
        <dbReference type="ARBA" id="ARBA00023163"/>
    </source>
</evidence>
<dbReference type="GO" id="GO:0051301">
    <property type="term" value="P:cell division"/>
    <property type="evidence" value="ECO:0007669"/>
    <property type="project" value="UniProtKB-KW"/>
</dbReference>
<evidence type="ECO:0000256" key="7">
    <source>
        <dbReference type="HAMAP-Rule" id="MF_01008"/>
    </source>
</evidence>
<dbReference type="InterPro" id="IPR003444">
    <property type="entry name" value="MraZ"/>
</dbReference>
<dbReference type="NCBIfam" id="TIGR00242">
    <property type="entry name" value="division/cell wall cluster transcriptional repressor MraZ"/>
    <property type="match status" value="1"/>
</dbReference>
<dbReference type="InterPro" id="IPR035642">
    <property type="entry name" value="MraZ_N"/>
</dbReference>
<accession>A0A2M6XTT7</accession>
<dbReference type="PANTHER" id="PTHR34701">
    <property type="entry name" value="TRANSCRIPTIONAL REGULATOR MRAZ"/>
    <property type="match status" value="1"/>
</dbReference>
<feature type="domain" description="SpoVT-AbrB" evidence="8">
    <location>
        <begin position="5"/>
        <end position="47"/>
    </location>
</feature>
<organism evidence="9 10">
    <name type="scientific">bacterium (Candidatus Gribaldobacteria) CG08_land_8_20_14_0_20_39_15</name>
    <dbReference type="NCBI Taxonomy" id="2014273"/>
    <lineage>
        <taxon>Bacteria</taxon>
        <taxon>Candidatus Gribaldobacteria</taxon>
    </lineage>
</organism>
<keyword evidence="6 7" id="KW-0804">Transcription</keyword>
<keyword evidence="2 7" id="KW-0963">Cytoplasm</keyword>
<evidence type="ECO:0000256" key="1">
    <source>
        <dbReference type="ARBA" id="ARBA00013860"/>
    </source>
</evidence>
<gene>
    <name evidence="7" type="primary">mraZ</name>
    <name evidence="9" type="ORF">COT20_02940</name>
</gene>
<dbReference type="Gene3D" id="3.40.1550.20">
    <property type="entry name" value="Transcriptional regulator MraZ domain"/>
    <property type="match status" value="1"/>
</dbReference>
<dbReference type="InterPro" id="IPR035644">
    <property type="entry name" value="MraZ_C"/>
</dbReference>
<protein>
    <recommendedName>
        <fullName evidence="1 7">Transcriptional regulator MraZ</fullName>
    </recommendedName>
</protein>
<keyword evidence="9" id="KW-0131">Cell cycle</keyword>
<evidence type="ECO:0000313" key="9">
    <source>
        <dbReference type="EMBL" id="PIU14155.1"/>
    </source>
</evidence>
<dbReference type="GO" id="GO:2000143">
    <property type="term" value="P:negative regulation of DNA-templated transcription initiation"/>
    <property type="evidence" value="ECO:0007669"/>
    <property type="project" value="TreeGrafter"/>
</dbReference>
<comment type="similarity">
    <text evidence="7">Belongs to the MraZ family.</text>
</comment>
<dbReference type="HAMAP" id="MF_01008">
    <property type="entry name" value="MraZ"/>
    <property type="match status" value="1"/>
</dbReference>
<evidence type="ECO:0000256" key="5">
    <source>
        <dbReference type="ARBA" id="ARBA00023125"/>
    </source>
</evidence>
<keyword evidence="3" id="KW-0677">Repeat</keyword>
<reference evidence="10" key="1">
    <citation type="submission" date="2017-09" db="EMBL/GenBank/DDBJ databases">
        <title>Depth-based differentiation of microbial function through sediment-hosted aquifers and enrichment of novel symbionts in the deep terrestrial subsurface.</title>
        <authorList>
            <person name="Probst A.J."/>
            <person name="Ladd B."/>
            <person name="Jarett J.K."/>
            <person name="Geller-Mcgrath D.E."/>
            <person name="Sieber C.M.K."/>
            <person name="Emerson J.B."/>
            <person name="Anantharaman K."/>
            <person name="Thomas B.C."/>
            <person name="Malmstrom R."/>
            <person name="Stieglmeier M."/>
            <person name="Klingl A."/>
            <person name="Woyke T."/>
            <person name="Ryan C.M."/>
            <person name="Banfield J.F."/>
        </authorList>
    </citation>
    <scope>NUCLEOTIDE SEQUENCE [LARGE SCALE GENOMIC DNA]</scope>
</reference>
<dbReference type="AlphaFoldDB" id="A0A2M6XTT7"/>
<dbReference type="CDD" id="cd16321">
    <property type="entry name" value="MraZ_C"/>
    <property type="match status" value="1"/>
</dbReference>
<evidence type="ECO:0000259" key="8">
    <source>
        <dbReference type="PROSITE" id="PS51740"/>
    </source>
</evidence>
<comment type="subunit">
    <text evidence="7">Forms oligomers.</text>
</comment>
<dbReference type="InterPro" id="IPR007159">
    <property type="entry name" value="SpoVT-AbrB_dom"/>
</dbReference>